<dbReference type="PROSITE" id="PS50943">
    <property type="entry name" value="HTH_CROC1"/>
    <property type="match status" value="1"/>
</dbReference>
<reference evidence="3 4" key="1">
    <citation type="submission" date="2016-01" db="EMBL/GenBank/DDBJ databases">
        <title>Genome sequence of Clostridium neopropionicum X4, DSM-3847.</title>
        <authorList>
            <person name="Poehlein A."/>
            <person name="Beck M.H."/>
            <person name="Bengelsdorf F.R."/>
            <person name="Daniel R."/>
            <person name="Duerre P."/>
        </authorList>
    </citation>
    <scope>NUCLEOTIDE SEQUENCE [LARGE SCALE GENOMIC DNA]</scope>
    <source>
        <strain evidence="3 4">DSM-3847</strain>
    </source>
</reference>
<protein>
    <submittedName>
        <fullName evidence="3">HTH-type transcriptional regulator ImmR</fullName>
    </submittedName>
</protein>
<dbReference type="SMART" id="SM00530">
    <property type="entry name" value="HTH_XRE"/>
    <property type="match status" value="1"/>
</dbReference>
<accession>A0A136WIL3</accession>
<sequence length="119" mass="13559">MLFGEKIAKARKEKGLTQEQLAEMIGVAKSTLTGYEKGNREPDLLKIKKLISILDINPDYLFETERYKEQPNTQPTFSPDTLAVAAEYEAADSRTRNKVRCILDMELVPEQQVPRKQTS</sequence>
<name>A0A136WIL3_9FIRM</name>
<organism evidence="3 4">
    <name type="scientific">Anaerotignum neopropionicum</name>
    <dbReference type="NCBI Taxonomy" id="36847"/>
    <lineage>
        <taxon>Bacteria</taxon>
        <taxon>Bacillati</taxon>
        <taxon>Bacillota</taxon>
        <taxon>Clostridia</taxon>
        <taxon>Lachnospirales</taxon>
        <taxon>Anaerotignaceae</taxon>
        <taxon>Anaerotignum</taxon>
    </lineage>
</organism>
<dbReference type="EMBL" id="LRVM01000001">
    <property type="protein sequence ID" value="KXL54406.1"/>
    <property type="molecule type" value="Genomic_DNA"/>
</dbReference>
<dbReference type="OrthoDB" id="2002959at2"/>
<dbReference type="SUPFAM" id="SSF47413">
    <property type="entry name" value="lambda repressor-like DNA-binding domains"/>
    <property type="match status" value="1"/>
</dbReference>
<dbReference type="PANTHER" id="PTHR46558">
    <property type="entry name" value="TRACRIPTIONAL REGULATORY PROTEIN-RELATED-RELATED"/>
    <property type="match status" value="1"/>
</dbReference>
<dbReference type="Proteomes" id="UP000070539">
    <property type="component" value="Unassembled WGS sequence"/>
</dbReference>
<evidence type="ECO:0000313" key="4">
    <source>
        <dbReference type="Proteomes" id="UP000070539"/>
    </source>
</evidence>
<dbReference type="CDD" id="cd00093">
    <property type="entry name" value="HTH_XRE"/>
    <property type="match status" value="1"/>
</dbReference>
<feature type="domain" description="HTH cro/C1-type" evidence="2">
    <location>
        <begin position="7"/>
        <end position="61"/>
    </location>
</feature>
<dbReference type="STRING" id="36847.CLNEO_05120"/>
<comment type="caution">
    <text evidence="3">The sequence shown here is derived from an EMBL/GenBank/DDBJ whole genome shotgun (WGS) entry which is preliminary data.</text>
</comment>
<evidence type="ECO:0000313" key="3">
    <source>
        <dbReference type="EMBL" id="KXL54406.1"/>
    </source>
</evidence>
<dbReference type="PANTHER" id="PTHR46558:SF11">
    <property type="entry name" value="HTH-TYPE TRANSCRIPTIONAL REGULATOR XRE"/>
    <property type="match status" value="1"/>
</dbReference>
<proteinExistence type="predicted"/>
<evidence type="ECO:0000259" key="2">
    <source>
        <dbReference type="PROSITE" id="PS50943"/>
    </source>
</evidence>
<gene>
    <name evidence="3" type="primary">immR_1</name>
    <name evidence="3" type="ORF">CLNEO_05120</name>
</gene>
<keyword evidence="4" id="KW-1185">Reference proteome</keyword>
<dbReference type="Pfam" id="PF01381">
    <property type="entry name" value="HTH_3"/>
    <property type="match status" value="1"/>
</dbReference>
<keyword evidence="1" id="KW-0238">DNA-binding</keyword>
<dbReference type="InterPro" id="IPR010982">
    <property type="entry name" value="Lambda_DNA-bd_dom_sf"/>
</dbReference>
<dbReference type="GO" id="GO:0003677">
    <property type="term" value="F:DNA binding"/>
    <property type="evidence" value="ECO:0007669"/>
    <property type="project" value="UniProtKB-KW"/>
</dbReference>
<dbReference type="AlphaFoldDB" id="A0A136WIL3"/>
<evidence type="ECO:0000256" key="1">
    <source>
        <dbReference type="ARBA" id="ARBA00023125"/>
    </source>
</evidence>
<dbReference type="Gene3D" id="1.10.260.40">
    <property type="entry name" value="lambda repressor-like DNA-binding domains"/>
    <property type="match status" value="1"/>
</dbReference>
<dbReference type="InterPro" id="IPR001387">
    <property type="entry name" value="Cro/C1-type_HTH"/>
</dbReference>
<dbReference type="RefSeq" id="WP_066083929.1">
    <property type="nucleotide sequence ID" value="NZ_LRVM01000001.1"/>
</dbReference>